<dbReference type="PANTHER" id="PTHR43689:SF8">
    <property type="entry name" value="ALPHA_BETA-HYDROLASES SUPERFAMILY PROTEIN"/>
    <property type="match status" value="1"/>
</dbReference>
<dbReference type="ESTHER" id="halhl-a1ww50">
    <property type="family name" value="6_AlphaBeta_hydrolase"/>
</dbReference>
<dbReference type="SUPFAM" id="SSF53474">
    <property type="entry name" value="alpha/beta-Hydrolases"/>
    <property type="match status" value="1"/>
</dbReference>
<evidence type="ECO:0000313" key="3">
    <source>
        <dbReference type="Proteomes" id="UP000000647"/>
    </source>
</evidence>
<keyword evidence="2" id="KW-0378">Hydrolase</keyword>
<dbReference type="KEGG" id="hha:Hhal_1136"/>
<protein>
    <submittedName>
        <fullName evidence="2">Alpha/beta hydrolase fold protein</fullName>
    </submittedName>
</protein>
<dbReference type="AlphaFoldDB" id="A1WW50"/>
<evidence type="ECO:0000313" key="2">
    <source>
        <dbReference type="EMBL" id="ABM61912.1"/>
    </source>
</evidence>
<feature type="domain" description="AB hydrolase-1" evidence="1">
    <location>
        <begin position="55"/>
        <end position="298"/>
    </location>
</feature>
<dbReference type="Gene3D" id="3.40.50.1820">
    <property type="entry name" value="alpha/beta hydrolase"/>
    <property type="match status" value="1"/>
</dbReference>
<reference evidence="3" key="1">
    <citation type="submission" date="2006-12" db="EMBL/GenBank/DDBJ databases">
        <title>Complete sequence of Halorhodospira halophila SL1.</title>
        <authorList>
            <consortium name="US DOE Joint Genome Institute"/>
            <person name="Copeland A."/>
            <person name="Lucas S."/>
            <person name="Lapidus A."/>
            <person name="Barry K."/>
            <person name="Detter J.C."/>
            <person name="Glavina del Rio T."/>
            <person name="Hammon N."/>
            <person name="Israni S."/>
            <person name="Dalin E."/>
            <person name="Tice H."/>
            <person name="Pitluck S."/>
            <person name="Saunders E."/>
            <person name="Brettin T."/>
            <person name="Bruce D."/>
            <person name="Han C."/>
            <person name="Tapia R."/>
            <person name="Schmutz J."/>
            <person name="Larimer F."/>
            <person name="Land M."/>
            <person name="Hauser L."/>
            <person name="Kyrpides N."/>
            <person name="Mikhailova N."/>
            <person name="Hoff W."/>
            <person name="Richardson P."/>
        </authorList>
    </citation>
    <scope>NUCLEOTIDE SEQUENCE [LARGE SCALE GENOMIC DNA]</scope>
    <source>
        <strain evidence="3">DSM 244 / SL1</strain>
    </source>
</reference>
<dbReference type="PANTHER" id="PTHR43689">
    <property type="entry name" value="HYDROLASE"/>
    <property type="match status" value="1"/>
</dbReference>
<reference evidence="2 3" key="2">
    <citation type="journal article" date="2013" name="Stand. Genomic Sci.">
        <title>Complete genome sequence of Halorhodospira halophila SL1.</title>
        <authorList>
            <person name="Challacombe J.F."/>
            <person name="Majid S."/>
            <person name="Deole R."/>
            <person name="Brettin T.S."/>
            <person name="Bruce D."/>
            <person name="Delano S.F."/>
            <person name="Detter J.C."/>
            <person name="Gleasner C.D."/>
            <person name="Han C.S."/>
            <person name="Misra M."/>
            <person name="Reitenga K.G."/>
            <person name="Mikhailova N."/>
            <person name="Woyke T."/>
            <person name="Pitluck S."/>
            <person name="Nolan M."/>
            <person name="Land M.L."/>
            <person name="Saunders E."/>
            <person name="Tapia R."/>
            <person name="Lapidus A."/>
            <person name="Ivanova N."/>
            <person name="Hoff W.D."/>
        </authorList>
    </citation>
    <scope>NUCLEOTIDE SEQUENCE [LARGE SCALE GENOMIC DNA]</scope>
    <source>
        <strain evidence="3">DSM 244 / SL1</strain>
    </source>
</reference>
<dbReference type="HOGENOM" id="CLU_020336_13_4_6"/>
<dbReference type="InterPro" id="IPR029058">
    <property type="entry name" value="AB_hydrolase_fold"/>
</dbReference>
<accession>A1WW50</accession>
<sequence length="308" mass="33817">MISTQPADGVQDGRELGGDQSRFITVPFPGFPDGLQLHYVTAGEEHADSDKPAWLLLHGFSFSTVTWEPLLPSLGSDRYTVAYDQIPYGLSDKPDYRGEGPNPFTLEADVAHLFSLMDELGQEQAVLVGNSAGGVIALEAARQAPERVAGLVLINPMAALERPTLPKWLAQLPQAKRLSLLGGRWLGRSTELLERSYYDTDAITPEREARFSLHTAMAGWDRAWGQLMHRSLTDALQVRGPLEGVETPTQVIISVEDEVIPAADSHRVADALPNAERVELQACGHLPQEECPAETAAAIEQWRERHDL</sequence>
<gene>
    <name evidence="2" type="ordered locus">Hhal_1136</name>
</gene>
<dbReference type="InterPro" id="IPR000073">
    <property type="entry name" value="AB_hydrolase_1"/>
</dbReference>
<organism evidence="2 3">
    <name type="scientific">Halorhodospira halophila (strain DSM 244 / SL1)</name>
    <name type="common">Ectothiorhodospira halophila (strain DSM 244 / SL1)</name>
    <dbReference type="NCBI Taxonomy" id="349124"/>
    <lineage>
        <taxon>Bacteria</taxon>
        <taxon>Pseudomonadati</taxon>
        <taxon>Pseudomonadota</taxon>
        <taxon>Gammaproteobacteria</taxon>
        <taxon>Chromatiales</taxon>
        <taxon>Ectothiorhodospiraceae</taxon>
        <taxon>Halorhodospira</taxon>
    </lineage>
</organism>
<dbReference type="PRINTS" id="PR00111">
    <property type="entry name" value="ABHYDROLASE"/>
</dbReference>
<dbReference type="eggNOG" id="COG2267">
    <property type="taxonomic scope" value="Bacteria"/>
</dbReference>
<name>A1WW50_HALHL</name>
<evidence type="ECO:0000259" key="1">
    <source>
        <dbReference type="Pfam" id="PF12697"/>
    </source>
</evidence>
<proteinExistence type="predicted"/>
<dbReference type="GO" id="GO:0016787">
    <property type="term" value="F:hydrolase activity"/>
    <property type="evidence" value="ECO:0007669"/>
    <property type="project" value="UniProtKB-KW"/>
</dbReference>
<dbReference type="EMBL" id="CP000544">
    <property type="protein sequence ID" value="ABM61912.1"/>
    <property type="molecule type" value="Genomic_DNA"/>
</dbReference>
<dbReference type="STRING" id="349124.Hhal_1136"/>
<keyword evidence="3" id="KW-1185">Reference proteome</keyword>
<dbReference type="Proteomes" id="UP000000647">
    <property type="component" value="Chromosome"/>
</dbReference>
<dbReference type="Pfam" id="PF12697">
    <property type="entry name" value="Abhydrolase_6"/>
    <property type="match status" value="1"/>
</dbReference>